<protein>
    <recommendedName>
        <fullName evidence="1">Autotransporter domain-containing protein</fullName>
    </recommendedName>
</protein>
<evidence type="ECO:0000259" key="1">
    <source>
        <dbReference type="PROSITE" id="PS51208"/>
    </source>
</evidence>
<dbReference type="EMBL" id="LVYV01000001">
    <property type="protein sequence ID" value="KZD25652.1"/>
    <property type="molecule type" value="Genomic_DNA"/>
</dbReference>
<keyword evidence="3" id="KW-1185">Reference proteome</keyword>
<dbReference type="AlphaFoldDB" id="A0A161SV63"/>
<dbReference type="Pfam" id="PF03797">
    <property type="entry name" value="Autotransporter"/>
    <property type="match status" value="1"/>
</dbReference>
<dbReference type="RefSeq" id="WP_068730106.1">
    <property type="nucleotide sequence ID" value="NZ_LVYV01000001.1"/>
</dbReference>
<evidence type="ECO:0000313" key="3">
    <source>
        <dbReference type="Proteomes" id="UP000076574"/>
    </source>
</evidence>
<dbReference type="SMART" id="SM00869">
    <property type="entry name" value="Autotransporter"/>
    <property type="match status" value="1"/>
</dbReference>
<dbReference type="Proteomes" id="UP000076574">
    <property type="component" value="Unassembled WGS sequence"/>
</dbReference>
<dbReference type="InterPro" id="IPR005546">
    <property type="entry name" value="Autotransporte_beta"/>
</dbReference>
<name>A0A161SV63_9BRAD</name>
<dbReference type="STRING" id="943830.A4A58_04425"/>
<proteinExistence type="predicted"/>
<gene>
    <name evidence="2" type="ORF">A4A58_04425</name>
</gene>
<accession>A0A161SV63</accession>
<organism evidence="2 3">
    <name type="scientific">Tardiphaga robiniae</name>
    <dbReference type="NCBI Taxonomy" id="943830"/>
    <lineage>
        <taxon>Bacteria</taxon>
        <taxon>Pseudomonadati</taxon>
        <taxon>Pseudomonadota</taxon>
        <taxon>Alphaproteobacteria</taxon>
        <taxon>Hyphomicrobiales</taxon>
        <taxon>Nitrobacteraceae</taxon>
        <taxon>Tardiphaga</taxon>
    </lineage>
</organism>
<dbReference type="SUPFAM" id="SSF103515">
    <property type="entry name" value="Autotransporter"/>
    <property type="match status" value="1"/>
</dbReference>
<dbReference type="PROSITE" id="PS51208">
    <property type="entry name" value="AUTOTRANSPORTER"/>
    <property type="match status" value="1"/>
</dbReference>
<dbReference type="InterPro" id="IPR011050">
    <property type="entry name" value="Pectin_lyase_fold/virulence"/>
</dbReference>
<feature type="domain" description="Autotransporter" evidence="1">
    <location>
        <begin position="853"/>
        <end position="1134"/>
    </location>
</feature>
<dbReference type="InterPro" id="IPR036709">
    <property type="entry name" value="Autotransporte_beta_dom_sf"/>
</dbReference>
<dbReference type="OrthoDB" id="7195851at2"/>
<dbReference type="Gene3D" id="2.40.128.130">
    <property type="entry name" value="Autotransporter beta-domain"/>
    <property type="match status" value="1"/>
</dbReference>
<dbReference type="SUPFAM" id="SSF51126">
    <property type="entry name" value="Pectin lyase-like"/>
    <property type="match status" value="1"/>
</dbReference>
<sequence length="1134" mass="112227">MKVKLGSKTLLRTALLLTGKHAANCPESYGERSSPRAASAASKTIRPVTWLGSTALLASLAVTVVPSEALAACVGENTGSVTCDAANPATGGMLITSFAGTTVVTVNPGAQIDTGPASVTVTAPGSLTFTHSDTIFGIPQIVTLSNDFGDISYVGNAATNAVNAQGTTGTIDILNTAAIGTGGLAALTTGNGKIQINSNATVNGTIFGQSSGGDVFITGSGSVTSTTAGISATTVGVGNAIITYNGPITSADAALFASTFDGNATVTGSGSVTSADGAGTIKAWVAGNGPGNALIAWNGAVNNTAGGAGLYAIADLGTATVNVLGNVTSTNNAAVRASSGTGTATVTVANGLTLSGSFQNAIDVGSPFGNVNLVVGDGASISAIVDAIFAHTITGNTTAIIGAGTVVSAAIGGGLVLQAPGGITTATIGAGAIISGEGGIGIDTGSGSLTIGNGASVTGTGAGGVGVSVQSKAGFTLFNAGIISGQTAAIHFAHFTPISDPMTLTLGPTSVIVGQVIGGASPFQIALGYVPGVADILQLGGTGAGTFDVSLVGDTAQYSGFGTFNKVDASNWTLTGTSTFAGPVNVSGGTLSVNGDITSAASLTVNAGGTLGGTGVVGTTAINGGTLAPGNSIGTLTVSGSLTMTAASTYLVQVSGTTSDRTNVTGTATLAGKVTVDPLTRLGQTTTYTILNAGTLSGTFDTAAVANNFARNARLSYVGNDVFLTLDPGLLSPILPGNASINQKNIAAAIDNALIGGAVLPAGFNGLFNLSGNELLTRLTQASGETATGAQQTTFDAMTQFMGVMTDPFTAGRGTPQAGAVGYADETLTYAAKRSSSDALAAIYRKAPPIAPAFQERWNVWAAAFGGSRNTDGNTVVGSNDTRSSIGGVAVGADYWFSPNTLAGFSLAGGGTNFSVANGGSGRSDLFQAGAFVRHMVGSAYITAAAAYGWQDITTDRVVGGDRLRAQFNANSYSGRIEGGNRYLLSSLGGVGLTPYAAAQVTALDLPSYAETAGGGANTFALAYAGKTVTSTRTELGFRTDKSFAVTDAILTLRGRVAWAHDFNSDRFASATFQTLPGASFVVNGAAQARDAALTTASAEMKWTNGWAVAGTFEGEFSDVTRSYAGKGVVRYAW</sequence>
<reference evidence="2 3" key="1">
    <citation type="submission" date="2016-03" db="EMBL/GenBank/DDBJ databases">
        <title>Microsymbionts genomes from the relict species Vavilovia formosa (Stev.) Fed.</title>
        <authorList>
            <person name="Kopat V."/>
            <person name="Chirak E."/>
            <person name="Kimeklis A."/>
            <person name="Andronov E."/>
        </authorList>
    </citation>
    <scope>NUCLEOTIDE SEQUENCE [LARGE SCALE GENOMIC DNA]</scope>
    <source>
        <strain evidence="2 3">Vaf07</strain>
    </source>
</reference>
<evidence type="ECO:0000313" key="2">
    <source>
        <dbReference type="EMBL" id="KZD25652.1"/>
    </source>
</evidence>
<comment type="caution">
    <text evidence="2">The sequence shown here is derived from an EMBL/GenBank/DDBJ whole genome shotgun (WGS) entry which is preliminary data.</text>
</comment>